<keyword evidence="2" id="KW-0479">Metal-binding</keyword>
<feature type="binding site" evidence="2">
    <location>
        <position position="103"/>
    </location>
    <ligand>
        <name>Fe cation</name>
        <dbReference type="ChEBI" id="CHEBI:24875"/>
    </ligand>
</feature>
<dbReference type="Gene3D" id="2.60.120.10">
    <property type="entry name" value="Jelly Rolls"/>
    <property type="match status" value="2"/>
</dbReference>
<keyword evidence="7" id="KW-1185">Reference proteome</keyword>
<proteinExistence type="inferred from homology"/>
<feature type="domain" description="Quercetin 2,3-dioxygenase C-terminal cupin" evidence="5">
    <location>
        <begin position="144"/>
        <end position="230"/>
    </location>
</feature>
<dbReference type="InterPro" id="IPR011051">
    <property type="entry name" value="RmlC_Cupin_sf"/>
</dbReference>
<evidence type="ECO:0000259" key="5">
    <source>
        <dbReference type="Pfam" id="PF17954"/>
    </source>
</evidence>
<dbReference type="GO" id="GO:0046872">
    <property type="term" value="F:metal ion binding"/>
    <property type="evidence" value="ECO:0007669"/>
    <property type="project" value="UniProtKB-KW"/>
</dbReference>
<evidence type="ECO:0000256" key="2">
    <source>
        <dbReference type="PIRSR" id="PIRSR006232-1"/>
    </source>
</evidence>
<sequence>MPVIRPASERFHTQIDWLDSWHSFSFGNHFDPKWVGFGPLLVINDDTVSPRRGFGMHPHRDMEIITIMVEGELQHSDSMGNTEQLRPGEVQRMSAGRGLVHSEQNASDTSCRLLQIWIVPETKGTPPSYEQKLFDYSGGWTCILDPNKNHDTMAINQNVRLWRNKLVSQQKIDWPTRIDGEKKIWMQMIDGTLQIPWLLNKGDGIGFSYPEDLPQAEAGEQGADVLLFEIN</sequence>
<feature type="binding site" evidence="2">
    <location>
        <position position="57"/>
    </location>
    <ligand>
        <name>Fe cation</name>
        <dbReference type="ChEBI" id="CHEBI:24875"/>
    </ligand>
</feature>
<reference evidence="7" key="1">
    <citation type="submission" date="2018-03" db="EMBL/GenBank/DDBJ databases">
        <title>Ecological and genomic features of two cosmopolitan and abundant freshwater picocyanobacteria.</title>
        <authorList>
            <person name="Cabello-Yeves P.J."/>
            <person name="Picazo A."/>
            <person name="Camacho A."/>
            <person name="Callieri C."/>
            <person name="Rosselli R."/>
            <person name="Roda-Garcia J."/>
            <person name="Coutinho F.H."/>
            <person name="Rodriguez-Valera F."/>
        </authorList>
    </citation>
    <scope>NUCLEOTIDE SEQUENCE [LARGE SCALE GENOMIC DNA]</scope>
    <source>
        <strain evidence="7">Tous</strain>
    </source>
</reference>
<keyword evidence="2" id="KW-0408">Iron</keyword>
<name>A0A2P7EBK6_9SYNE</name>
<dbReference type="Pfam" id="PF17954">
    <property type="entry name" value="Pirin_C_2"/>
    <property type="match status" value="1"/>
</dbReference>
<dbReference type="InterPro" id="IPR014710">
    <property type="entry name" value="RmlC-like_jellyroll"/>
</dbReference>
<evidence type="ECO:0000313" key="6">
    <source>
        <dbReference type="EMBL" id="PSI00593.1"/>
    </source>
</evidence>
<comment type="cofactor">
    <cofactor evidence="2">
        <name>Fe cation</name>
        <dbReference type="ChEBI" id="CHEBI:24875"/>
    </cofactor>
    <text evidence="2">Binds 1 Fe cation per subunit.</text>
</comment>
<protein>
    <submittedName>
        <fullName evidence="6">Pirin family protein</fullName>
    </submittedName>
</protein>
<dbReference type="PANTHER" id="PTHR43212:SF3">
    <property type="entry name" value="QUERCETIN 2,3-DIOXYGENASE"/>
    <property type="match status" value="1"/>
</dbReference>
<comment type="similarity">
    <text evidence="1 3">Belongs to the pirin family.</text>
</comment>
<gene>
    <name evidence="6" type="ORF">C7K08_12330</name>
</gene>
<dbReference type="Proteomes" id="UP000240206">
    <property type="component" value="Unassembled WGS sequence"/>
</dbReference>
<feature type="domain" description="Pirin N-terminal" evidence="4">
    <location>
        <begin position="13"/>
        <end position="118"/>
    </location>
</feature>
<accession>A0A2P7EBK6</accession>
<feature type="binding site" evidence="2">
    <location>
        <position position="59"/>
    </location>
    <ligand>
        <name>Fe cation</name>
        <dbReference type="ChEBI" id="CHEBI:24875"/>
    </ligand>
</feature>
<dbReference type="RefSeq" id="WP_106500890.1">
    <property type="nucleotide sequence ID" value="NZ_PXVC01000098.1"/>
</dbReference>
<feature type="binding site" evidence="2">
    <location>
        <position position="101"/>
    </location>
    <ligand>
        <name>Fe cation</name>
        <dbReference type="ChEBI" id="CHEBI:24875"/>
    </ligand>
</feature>
<dbReference type="EMBL" id="PXVC01000098">
    <property type="protein sequence ID" value="PSI00593.1"/>
    <property type="molecule type" value="Genomic_DNA"/>
</dbReference>
<evidence type="ECO:0000256" key="3">
    <source>
        <dbReference type="RuleBase" id="RU003457"/>
    </source>
</evidence>
<dbReference type="InterPro" id="IPR041602">
    <property type="entry name" value="Quercetinase_C"/>
</dbReference>
<evidence type="ECO:0000256" key="1">
    <source>
        <dbReference type="ARBA" id="ARBA00008416"/>
    </source>
</evidence>
<organism evidence="6 7">
    <name type="scientific">Synechococcus lacustris str. Tous</name>
    <dbReference type="NCBI Taxonomy" id="1910958"/>
    <lineage>
        <taxon>Bacteria</taxon>
        <taxon>Bacillati</taxon>
        <taxon>Cyanobacteriota</taxon>
        <taxon>Cyanophyceae</taxon>
        <taxon>Synechococcales</taxon>
        <taxon>Synechococcaceae</taxon>
        <taxon>Synechococcus</taxon>
    </lineage>
</organism>
<evidence type="ECO:0000259" key="4">
    <source>
        <dbReference type="Pfam" id="PF02678"/>
    </source>
</evidence>
<evidence type="ECO:0000313" key="7">
    <source>
        <dbReference type="Proteomes" id="UP000240206"/>
    </source>
</evidence>
<dbReference type="PANTHER" id="PTHR43212">
    <property type="entry name" value="QUERCETIN 2,3-DIOXYGENASE"/>
    <property type="match status" value="1"/>
</dbReference>
<dbReference type="InterPro" id="IPR003829">
    <property type="entry name" value="Pirin_N_dom"/>
</dbReference>
<dbReference type="PIRSF" id="PIRSF006232">
    <property type="entry name" value="Pirin"/>
    <property type="match status" value="1"/>
</dbReference>
<dbReference type="SUPFAM" id="SSF51182">
    <property type="entry name" value="RmlC-like cupins"/>
    <property type="match status" value="1"/>
</dbReference>
<dbReference type="AlphaFoldDB" id="A0A2P7EBK6"/>
<dbReference type="InterPro" id="IPR012093">
    <property type="entry name" value="Pirin"/>
</dbReference>
<dbReference type="Pfam" id="PF02678">
    <property type="entry name" value="Pirin"/>
    <property type="match status" value="1"/>
</dbReference>
<dbReference type="CDD" id="cd02910">
    <property type="entry name" value="cupin_Yhhw_N"/>
    <property type="match status" value="1"/>
</dbReference>
<comment type="caution">
    <text evidence="6">The sequence shown here is derived from an EMBL/GenBank/DDBJ whole genome shotgun (WGS) entry which is preliminary data.</text>
</comment>